<feature type="compositionally biased region" description="Polar residues" evidence="8">
    <location>
        <begin position="313"/>
        <end position="322"/>
    </location>
</feature>
<dbReference type="PANTHER" id="PTHR12226">
    <property type="entry name" value="MANNOSE-P-DOLICHOL UTILIZATION DEFECT 1 LEC35 -RELATED"/>
    <property type="match status" value="1"/>
</dbReference>
<feature type="compositionally biased region" description="Low complexity" evidence="8">
    <location>
        <begin position="257"/>
        <end position="277"/>
    </location>
</feature>
<dbReference type="EMBL" id="CALTRL010001207">
    <property type="protein sequence ID" value="CAH7671542.1"/>
    <property type="molecule type" value="Genomic_DNA"/>
</dbReference>
<accession>A0AAV0AT98</accession>
<dbReference type="GO" id="GO:0016020">
    <property type="term" value="C:membrane"/>
    <property type="evidence" value="ECO:0007669"/>
    <property type="project" value="UniProtKB-SubCell"/>
</dbReference>
<feature type="transmembrane region" description="Helical" evidence="9">
    <location>
        <begin position="111"/>
        <end position="128"/>
    </location>
</feature>
<evidence type="ECO:0000256" key="2">
    <source>
        <dbReference type="ARBA" id="ARBA00022448"/>
    </source>
</evidence>
<evidence type="ECO:0008006" key="13">
    <source>
        <dbReference type="Google" id="ProtNLM"/>
    </source>
</evidence>
<sequence>MSWLYPITHNIPWIIRTPAVAILGPECYTDLVYNVQLDQIHCLKYGISKALSLIIVFGSSIVKVPQIIKIIRSRSARGLSLISFLLDTSALIIIVGYNYRHEFPITTYGESFLLFVQNIAVISLIIIYSKHSHSILLMIISVVIPILSLTMILIRSSPVPLSILKLLLSLSIPLSLFSKIPQILINFKQGSTGQLSSFLVFSSFFGCLARLFTTLTETGDQTLLINFGLGCLLNGILSIQMVLYWKSKDSRLERSRQSSGSSSQPLLSSQPSTSTSTCEQIRLNRLERRSSRKNMMKDKNFTNDDDDRRKKNSPSINLNAPKQWTRKAI</sequence>
<dbReference type="FunFam" id="1.20.1280.290:FF:000006">
    <property type="entry name" value="mannose-P-dolichol utilization defect 1 protein"/>
    <property type="match status" value="1"/>
</dbReference>
<evidence type="ECO:0000313" key="12">
    <source>
        <dbReference type="Proteomes" id="UP001153365"/>
    </source>
</evidence>
<keyword evidence="6 9" id="KW-0472">Membrane</keyword>
<dbReference type="Pfam" id="PF04193">
    <property type="entry name" value="PQ-loop"/>
    <property type="match status" value="2"/>
</dbReference>
<feature type="transmembrane region" description="Helical" evidence="9">
    <location>
        <begin position="160"/>
        <end position="180"/>
    </location>
</feature>
<comment type="caution">
    <text evidence="11">The sequence shown here is derived from an EMBL/GenBank/DDBJ whole genome shotgun (WGS) entry which is preliminary data.</text>
</comment>
<dbReference type="InterPro" id="IPR006603">
    <property type="entry name" value="PQ-loop_rpt"/>
</dbReference>
<organism evidence="11 12">
    <name type="scientific">Phakopsora pachyrhizi</name>
    <name type="common">Asian soybean rust disease fungus</name>
    <dbReference type="NCBI Taxonomy" id="170000"/>
    <lineage>
        <taxon>Eukaryota</taxon>
        <taxon>Fungi</taxon>
        <taxon>Dikarya</taxon>
        <taxon>Basidiomycota</taxon>
        <taxon>Pucciniomycotina</taxon>
        <taxon>Pucciniomycetes</taxon>
        <taxon>Pucciniales</taxon>
        <taxon>Phakopsoraceae</taxon>
        <taxon>Phakopsora</taxon>
    </lineage>
</organism>
<feature type="transmembrane region" description="Helical" evidence="9">
    <location>
        <begin position="192"/>
        <end position="212"/>
    </location>
</feature>
<evidence type="ECO:0000256" key="7">
    <source>
        <dbReference type="ARBA" id="ARBA00038475"/>
    </source>
</evidence>
<keyword evidence="3 9" id="KW-0812">Transmembrane</keyword>
<feature type="transmembrane region" description="Helical" evidence="9">
    <location>
        <begin position="79"/>
        <end position="99"/>
    </location>
</feature>
<dbReference type="PANTHER" id="PTHR12226:SF2">
    <property type="entry name" value="MANNOSE-P-DOLICHOL UTILIZATION DEFECT 1 PROTEIN"/>
    <property type="match status" value="1"/>
</dbReference>
<evidence type="ECO:0000256" key="1">
    <source>
        <dbReference type="ARBA" id="ARBA00004141"/>
    </source>
</evidence>
<dbReference type="EMBL" id="CALTRL010001342">
    <property type="protein sequence ID" value="CAH7672156.1"/>
    <property type="molecule type" value="Genomic_DNA"/>
</dbReference>
<dbReference type="Proteomes" id="UP001153365">
    <property type="component" value="Unassembled WGS sequence"/>
</dbReference>
<evidence type="ECO:0000256" key="9">
    <source>
        <dbReference type="SAM" id="Phobius"/>
    </source>
</evidence>
<feature type="compositionally biased region" description="Basic and acidic residues" evidence="8">
    <location>
        <begin position="282"/>
        <end position="309"/>
    </location>
</feature>
<dbReference type="AlphaFoldDB" id="A0AAV0AT98"/>
<dbReference type="InterPro" id="IPR016817">
    <property type="entry name" value="MannP-dilichol_defect-1"/>
</dbReference>
<evidence type="ECO:0000256" key="8">
    <source>
        <dbReference type="SAM" id="MobiDB-lite"/>
    </source>
</evidence>
<feature type="transmembrane region" description="Helical" evidence="9">
    <location>
        <begin position="135"/>
        <end position="154"/>
    </location>
</feature>
<feature type="transmembrane region" description="Helical" evidence="9">
    <location>
        <begin position="224"/>
        <end position="245"/>
    </location>
</feature>
<keyword evidence="2" id="KW-0813">Transport</keyword>
<dbReference type="SMART" id="SM00679">
    <property type="entry name" value="CTNS"/>
    <property type="match status" value="2"/>
</dbReference>
<evidence type="ECO:0000256" key="6">
    <source>
        <dbReference type="ARBA" id="ARBA00023136"/>
    </source>
</evidence>
<keyword evidence="5 9" id="KW-1133">Transmembrane helix</keyword>
<proteinExistence type="inferred from homology"/>
<evidence type="ECO:0000256" key="3">
    <source>
        <dbReference type="ARBA" id="ARBA00022692"/>
    </source>
</evidence>
<evidence type="ECO:0000256" key="4">
    <source>
        <dbReference type="ARBA" id="ARBA00022737"/>
    </source>
</evidence>
<gene>
    <name evidence="10" type="ORF">PPACK8108_LOCUS6330</name>
    <name evidence="11" type="ORF">PPACK8108_LOCUS6953</name>
</gene>
<name>A0AAV0AT98_PHAPC</name>
<feature type="region of interest" description="Disordered" evidence="8">
    <location>
        <begin position="254"/>
        <end position="329"/>
    </location>
</feature>
<evidence type="ECO:0000313" key="10">
    <source>
        <dbReference type="EMBL" id="CAH7671542.1"/>
    </source>
</evidence>
<comment type="subcellular location">
    <subcellularLocation>
        <location evidence="1">Membrane</location>
        <topology evidence="1">Multi-pass membrane protein</topology>
    </subcellularLocation>
</comment>
<keyword evidence="12" id="KW-1185">Reference proteome</keyword>
<evidence type="ECO:0000256" key="5">
    <source>
        <dbReference type="ARBA" id="ARBA00022989"/>
    </source>
</evidence>
<reference evidence="11" key="1">
    <citation type="submission" date="2022-06" db="EMBL/GenBank/DDBJ databases">
        <authorList>
            <consortium name="SYNGENTA / RWTH Aachen University"/>
        </authorList>
    </citation>
    <scope>NUCLEOTIDE SEQUENCE</scope>
</reference>
<protein>
    <recommendedName>
        <fullName evidence="13">Mannose-P-dolichol utilization defect 1 protein homolog</fullName>
    </recommendedName>
</protein>
<comment type="similarity">
    <text evidence="7">Belongs to the MPDU1 (TC 2.A.43.3) family.</text>
</comment>
<dbReference type="Gene3D" id="1.20.1280.290">
    <property type="match status" value="2"/>
</dbReference>
<evidence type="ECO:0000313" key="11">
    <source>
        <dbReference type="EMBL" id="CAH7672156.1"/>
    </source>
</evidence>
<keyword evidence="4" id="KW-0677">Repeat</keyword>